<feature type="region of interest" description="Disordered" evidence="1">
    <location>
        <begin position="67"/>
        <end position="88"/>
    </location>
</feature>
<dbReference type="Proteomes" id="UP000886998">
    <property type="component" value="Unassembled WGS sequence"/>
</dbReference>
<evidence type="ECO:0000313" key="2">
    <source>
        <dbReference type="EMBL" id="GFY74008.1"/>
    </source>
</evidence>
<sequence length="120" mass="13552">MPDSVKCIVIVSEEHLDKITAMADKIVEMAPRTIDAAAVQKDSLGVDELLSKLVTLEDQLVSLKLQQKVRSSRSHHHQRSRSRSKSLKAPKQFLGKILLLLFPIREEVPPWQMCTAVKLQ</sequence>
<reference evidence="2" key="1">
    <citation type="submission" date="2020-08" db="EMBL/GenBank/DDBJ databases">
        <title>Multicomponent nature underlies the extraordinary mechanical properties of spider dragline silk.</title>
        <authorList>
            <person name="Kono N."/>
            <person name="Nakamura H."/>
            <person name="Mori M."/>
            <person name="Yoshida Y."/>
            <person name="Ohtoshi R."/>
            <person name="Malay A.D."/>
            <person name="Moran D.A.P."/>
            <person name="Tomita M."/>
            <person name="Numata K."/>
            <person name="Arakawa K."/>
        </authorList>
    </citation>
    <scope>NUCLEOTIDE SEQUENCE</scope>
</reference>
<gene>
    <name evidence="2" type="ORF">TNIN_456191</name>
</gene>
<dbReference type="EMBL" id="BMAV01020506">
    <property type="protein sequence ID" value="GFY74008.1"/>
    <property type="molecule type" value="Genomic_DNA"/>
</dbReference>
<comment type="caution">
    <text evidence="2">The sequence shown here is derived from an EMBL/GenBank/DDBJ whole genome shotgun (WGS) entry which is preliminary data.</text>
</comment>
<protein>
    <submittedName>
        <fullName evidence="2">Uncharacterized protein</fullName>
    </submittedName>
</protein>
<evidence type="ECO:0000313" key="3">
    <source>
        <dbReference type="Proteomes" id="UP000886998"/>
    </source>
</evidence>
<proteinExistence type="predicted"/>
<dbReference type="OrthoDB" id="8066980at2759"/>
<feature type="compositionally biased region" description="Basic residues" evidence="1">
    <location>
        <begin position="70"/>
        <end position="88"/>
    </location>
</feature>
<accession>A0A8X6YND6</accession>
<evidence type="ECO:0000256" key="1">
    <source>
        <dbReference type="SAM" id="MobiDB-lite"/>
    </source>
</evidence>
<name>A0A8X6YND6_9ARAC</name>
<organism evidence="2 3">
    <name type="scientific">Trichonephila inaurata madagascariensis</name>
    <dbReference type="NCBI Taxonomy" id="2747483"/>
    <lineage>
        <taxon>Eukaryota</taxon>
        <taxon>Metazoa</taxon>
        <taxon>Ecdysozoa</taxon>
        <taxon>Arthropoda</taxon>
        <taxon>Chelicerata</taxon>
        <taxon>Arachnida</taxon>
        <taxon>Araneae</taxon>
        <taxon>Araneomorphae</taxon>
        <taxon>Entelegynae</taxon>
        <taxon>Araneoidea</taxon>
        <taxon>Nephilidae</taxon>
        <taxon>Trichonephila</taxon>
        <taxon>Trichonephila inaurata</taxon>
    </lineage>
</organism>
<dbReference type="AlphaFoldDB" id="A0A8X6YND6"/>
<keyword evidence="3" id="KW-1185">Reference proteome</keyword>